<dbReference type="InterPro" id="IPR013325">
    <property type="entry name" value="RNA_pol_sigma_r2"/>
</dbReference>
<evidence type="ECO:0000259" key="5">
    <source>
        <dbReference type="PROSITE" id="PS00715"/>
    </source>
</evidence>
<keyword evidence="4" id="KW-0804">Transcription</keyword>
<keyword evidence="3" id="KW-0238">DNA-binding</keyword>
<feature type="domain" description="RNA polymerase sigma-70" evidence="5">
    <location>
        <begin position="50"/>
        <end position="63"/>
    </location>
</feature>
<dbReference type="InterPro" id="IPR014322">
    <property type="entry name" value="RNA_pol_sigma-B/F/G"/>
</dbReference>
<dbReference type="Pfam" id="PF04545">
    <property type="entry name" value="Sigma70_r4"/>
    <property type="match status" value="1"/>
</dbReference>
<dbReference type="CDD" id="cd06171">
    <property type="entry name" value="Sigma70_r4"/>
    <property type="match status" value="1"/>
</dbReference>
<evidence type="ECO:0000313" key="7">
    <source>
        <dbReference type="Proteomes" id="UP000573327"/>
    </source>
</evidence>
<dbReference type="InterPro" id="IPR014284">
    <property type="entry name" value="RNA_pol_sigma-70_dom"/>
</dbReference>
<dbReference type="InterPro" id="IPR036388">
    <property type="entry name" value="WH-like_DNA-bd_sf"/>
</dbReference>
<dbReference type="PANTHER" id="PTHR30385:SF4">
    <property type="entry name" value="RNA POLYMERASE SIGMA-E FACTOR"/>
    <property type="match status" value="1"/>
</dbReference>
<dbReference type="InterPro" id="IPR000943">
    <property type="entry name" value="RNA_pol_sigma70"/>
</dbReference>
<comment type="caution">
    <text evidence="6">The sequence shown here is derived from an EMBL/GenBank/DDBJ whole genome shotgun (WGS) entry which is preliminary data.</text>
</comment>
<dbReference type="Pfam" id="PF04542">
    <property type="entry name" value="Sigma70_r2"/>
    <property type="match status" value="1"/>
</dbReference>
<reference evidence="6 7" key="1">
    <citation type="submission" date="2020-08" db="EMBL/GenBank/DDBJ databases">
        <title>Sequencing the genomes of 1000 actinobacteria strains.</title>
        <authorList>
            <person name="Klenk H.-P."/>
        </authorList>
    </citation>
    <scope>NUCLEOTIDE SEQUENCE [LARGE SCALE GENOMIC DNA]</scope>
    <source>
        <strain evidence="6 7">DSM 44786</strain>
    </source>
</reference>
<dbReference type="GO" id="GO:0006352">
    <property type="term" value="P:DNA-templated transcription initiation"/>
    <property type="evidence" value="ECO:0007669"/>
    <property type="project" value="InterPro"/>
</dbReference>
<evidence type="ECO:0000256" key="2">
    <source>
        <dbReference type="ARBA" id="ARBA00023082"/>
    </source>
</evidence>
<sequence>MSTVLLRRLAELEEGTHERAYVRNTLVELNMTLVRFAAARFRGNSEPMEDIIQVGTIGLIKAIDRFDLERGLVFSTFALPTIRGEIKRFFRDTTWAVHVPRRLKDLRLELARAGDVLAIKLDRAPTPGELAAYLDLPAEEIIEGMLAANGYSTSSMDAQTELDAGDGSFATHTGFIERGFDRVENLHALNPLIAALPRRDRQILSMRFSDELTQSEIGTRLGLSQMHVSRLLSRTVALLRTQLLTQD</sequence>
<gene>
    <name evidence="6" type="ORF">F4556_006037</name>
</gene>
<dbReference type="SUPFAM" id="SSF88659">
    <property type="entry name" value="Sigma3 and sigma4 domains of RNA polymerase sigma factors"/>
    <property type="match status" value="2"/>
</dbReference>
<dbReference type="PROSITE" id="PS00715">
    <property type="entry name" value="SIGMA70_1"/>
    <property type="match status" value="1"/>
</dbReference>
<evidence type="ECO:0000256" key="3">
    <source>
        <dbReference type="ARBA" id="ARBA00023125"/>
    </source>
</evidence>
<dbReference type="Gene3D" id="1.10.10.10">
    <property type="entry name" value="Winged helix-like DNA-binding domain superfamily/Winged helix DNA-binding domain"/>
    <property type="match status" value="2"/>
</dbReference>
<dbReference type="EMBL" id="JACHJR010000001">
    <property type="protein sequence ID" value="MBB4950502.1"/>
    <property type="molecule type" value="Genomic_DNA"/>
</dbReference>
<evidence type="ECO:0000313" key="6">
    <source>
        <dbReference type="EMBL" id="MBB4950502.1"/>
    </source>
</evidence>
<dbReference type="InterPro" id="IPR007624">
    <property type="entry name" value="RNA_pol_sigma70_r3"/>
</dbReference>
<dbReference type="GO" id="GO:0003677">
    <property type="term" value="F:DNA binding"/>
    <property type="evidence" value="ECO:0007669"/>
    <property type="project" value="UniProtKB-KW"/>
</dbReference>
<accession>A0A7W7WK64</accession>
<dbReference type="NCBIfam" id="TIGR02980">
    <property type="entry name" value="SigBFG"/>
    <property type="match status" value="1"/>
</dbReference>
<dbReference type="NCBIfam" id="TIGR02937">
    <property type="entry name" value="sigma70-ECF"/>
    <property type="match status" value="1"/>
</dbReference>
<evidence type="ECO:0000256" key="1">
    <source>
        <dbReference type="ARBA" id="ARBA00023015"/>
    </source>
</evidence>
<evidence type="ECO:0000256" key="4">
    <source>
        <dbReference type="ARBA" id="ARBA00023163"/>
    </source>
</evidence>
<proteinExistence type="predicted"/>
<dbReference type="PANTHER" id="PTHR30385">
    <property type="entry name" value="SIGMA FACTOR F FLAGELLAR"/>
    <property type="match status" value="1"/>
</dbReference>
<dbReference type="Gene3D" id="1.20.120.1810">
    <property type="match status" value="1"/>
</dbReference>
<dbReference type="Proteomes" id="UP000573327">
    <property type="component" value="Unassembled WGS sequence"/>
</dbReference>
<dbReference type="PRINTS" id="PR00046">
    <property type="entry name" value="SIGMA70FCT"/>
</dbReference>
<dbReference type="GO" id="GO:0016987">
    <property type="term" value="F:sigma factor activity"/>
    <property type="evidence" value="ECO:0007669"/>
    <property type="project" value="UniProtKB-KW"/>
</dbReference>
<dbReference type="InterPro" id="IPR007630">
    <property type="entry name" value="RNA_pol_sigma70_r4"/>
</dbReference>
<dbReference type="Pfam" id="PF04539">
    <property type="entry name" value="Sigma70_r3"/>
    <property type="match status" value="1"/>
</dbReference>
<dbReference type="InterPro" id="IPR013324">
    <property type="entry name" value="RNA_pol_sigma_r3/r4-like"/>
</dbReference>
<keyword evidence="1" id="KW-0805">Transcription regulation</keyword>
<protein>
    <submittedName>
        <fullName evidence="6">RNA polymerase sigma-B factor</fullName>
    </submittedName>
</protein>
<dbReference type="SUPFAM" id="SSF88946">
    <property type="entry name" value="Sigma2 domain of RNA polymerase sigma factors"/>
    <property type="match status" value="1"/>
</dbReference>
<name>A0A7W7WK64_9ACTN</name>
<dbReference type="AlphaFoldDB" id="A0A7W7WK64"/>
<keyword evidence="2" id="KW-0731">Sigma factor</keyword>
<organism evidence="6 7">
    <name type="scientific">Kitasatospora gansuensis</name>
    <dbReference type="NCBI Taxonomy" id="258050"/>
    <lineage>
        <taxon>Bacteria</taxon>
        <taxon>Bacillati</taxon>
        <taxon>Actinomycetota</taxon>
        <taxon>Actinomycetes</taxon>
        <taxon>Kitasatosporales</taxon>
        <taxon>Streptomycetaceae</taxon>
        <taxon>Kitasatospora</taxon>
    </lineage>
</organism>
<dbReference type="InterPro" id="IPR007627">
    <property type="entry name" value="RNA_pol_sigma70_r2"/>
</dbReference>
<keyword evidence="7" id="KW-1185">Reference proteome</keyword>